<comment type="caution">
    <text evidence="3">The sequence shown here is derived from an EMBL/GenBank/DDBJ whole genome shotgun (WGS) entry which is preliminary data.</text>
</comment>
<reference evidence="3 4" key="1">
    <citation type="journal article" date="2016" name="Nat. Commun.">
        <title>Thousands of microbial genomes shed light on interconnected biogeochemical processes in an aquifer system.</title>
        <authorList>
            <person name="Anantharaman K."/>
            <person name="Brown C.T."/>
            <person name="Hug L.A."/>
            <person name="Sharon I."/>
            <person name="Castelle C.J."/>
            <person name="Probst A.J."/>
            <person name="Thomas B.C."/>
            <person name="Singh A."/>
            <person name="Wilkins M.J."/>
            <person name="Karaoz U."/>
            <person name="Brodie E.L."/>
            <person name="Williams K.H."/>
            <person name="Hubbard S.S."/>
            <person name="Banfield J.F."/>
        </authorList>
    </citation>
    <scope>NUCLEOTIDE SEQUENCE [LARGE SCALE GENOMIC DNA]</scope>
</reference>
<name>A0A1F5G9E3_9BACT</name>
<organism evidence="3 4">
    <name type="scientific">Candidatus Curtissbacteria bacterium RIFCSPHIGHO2_02_FULL_40_16b</name>
    <dbReference type="NCBI Taxonomy" id="1797714"/>
    <lineage>
        <taxon>Bacteria</taxon>
        <taxon>Candidatus Curtissiibacteriota</taxon>
    </lineage>
</organism>
<keyword evidence="2" id="KW-0472">Membrane</keyword>
<evidence type="ECO:0000313" key="4">
    <source>
        <dbReference type="Proteomes" id="UP000177369"/>
    </source>
</evidence>
<evidence type="ECO:0000313" key="3">
    <source>
        <dbReference type="EMBL" id="OGD88457.1"/>
    </source>
</evidence>
<evidence type="ECO:0000256" key="1">
    <source>
        <dbReference type="SAM" id="MobiDB-lite"/>
    </source>
</evidence>
<dbReference type="EMBL" id="MFBD01000028">
    <property type="protein sequence ID" value="OGD88457.1"/>
    <property type="molecule type" value="Genomic_DNA"/>
</dbReference>
<protein>
    <submittedName>
        <fullName evidence="3">Uncharacterized protein</fullName>
    </submittedName>
</protein>
<dbReference type="Proteomes" id="UP000177369">
    <property type="component" value="Unassembled WGS sequence"/>
</dbReference>
<gene>
    <name evidence="3" type="ORF">A3D04_00925</name>
</gene>
<keyword evidence="2" id="KW-0812">Transmembrane</keyword>
<proteinExistence type="predicted"/>
<feature type="transmembrane region" description="Helical" evidence="2">
    <location>
        <begin position="9"/>
        <end position="31"/>
    </location>
</feature>
<evidence type="ECO:0000256" key="2">
    <source>
        <dbReference type="SAM" id="Phobius"/>
    </source>
</evidence>
<feature type="region of interest" description="Disordered" evidence="1">
    <location>
        <begin position="213"/>
        <end position="233"/>
    </location>
</feature>
<keyword evidence="2" id="KW-1133">Transmembrane helix</keyword>
<dbReference type="AlphaFoldDB" id="A0A1F5G9E3"/>
<sequence>MLSFGYKKGIFNIGVLLILIIGLMVSTAIIIQAKPLYNFELPRNFSYNPIDFLNRDPLPTGVTCEVLKPEVTKVTGLESIGITEAYIIDPGRDVFTVKVSGLPELPPRRKGEKPLSYTVYAGLWNLNRADHNGQSLQQHIDFTGSSFTMSYNVQGKLTKGYVPDEIVFEIQNHPKNARTQPIFYLYVHQFQKGGPTGEIAKCGWLVVNKPDPYFDGYAPENERGEGSGDEDED</sequence>
<accession>A0A1F5G9E3</accession>